<dbReference type="RefSeq" id="XP_001944566.2">
    <property type="nucleotide sequence ID" value="XM_001944531.5"/>
</dbReference>
<dbReference type="PROSITE" id="PS51421">
    <property type="entry name" value="RAS"/>
    <property type="match status" value="1"/>
</dbReference>
<dbReference type="PROSITE" id="PS51419">
    <property type="entry name" value="RAB"/>
    <property type="match status" value="1"/>
</dbReference>
<dbReference type="GO" id="GO:0003924">
    <property type="term" value="F:GTPase activity"/>
    <property type="evidence" value="ECO:0007669"/>
    <property type="project" value="InterPro"/>
</dbReference>
<dbReference type="Pfam" id="PF00071">
    <property type="entry name" value="Ras"/>
    <property type="match status" value="1"/>
</dbReference>
<dbReference type="Proteomes" id="UP000007819">
    <property type="component" value="Chromosome A2"/>
</dbReference>
<keyword evidence="4" id="KW-0547">Nucleotide-binding</keyword>
<evidence type="ECO:0000256" key="6">
    <source>
        <dbReference type="ARBA" id="ARBA00023136"/>
    </source>
</evidence>
<dbReference type="FunFam" id="3.40.50.300:FF:000475">
    <property type="entry name" value="GTP-binding protein Rhes"/>
    <property type="match status" value="1"/>
</dbReference>
<dbReference type="InterPro" id="IPR027417">
    <property type="entry name" value="P-loop_NTPase"/>
</dbReference>
<dbReference type="InterPro" id="IPR001806">
    <property type="entry name" value="Small_GTPase"/>
</dbReference>
<keyword evidence="8" id="KW-0636">Prenylation</keyword>
<dbReference type="EnsemblMetazoa" id="XM_016807052.2">
    <property type="protein sequence ID" value="XP_016662541.1"/>
    <property type="gene ID" value="LOC100158929"/>
</dbReference>
<reference evidence="12" key="1">
    <citation type="submission" date="2010-06" db="EMBL/GenBank/DDBJ databases">
        <authorList>
            <person name="Jiang H."/>
            <person name="Abraham K."/>
            <person name="Ali S."/>
            <person name="Alsbrooks S.L."/>
            <person name="Anim B.N."/>
            <person name="Anosike U.S."/>
            <person name="Attaway T."/>
            <person name="Bandaranaike D.P."/>
            <person name="Battles P.K."/>
            <person name="Bell S.N."/>
            <person name="Bell A.V."/>
            <person name="Beltran B."/>
            <person name="Bickham C."/>
            <person name="Bustamante Y."/>
            <person name="Caleb T."/>
            <person name="Canada A."/>
            <person name="Cardenas V."/>
            <person name="Carter K."/>
            <person name="Chacko J."/>
            <person name="Chandrabose M.N."/>
            <person name="Chavez D."/>
            <person name="Chavez A."/>
            <person name="Chen L."/>
            <person name="Chu H.-S."/>
            <person name="Claassen K.J."/>
            <person name="Cockrell R."/>
            <person name="Collins M."/>
            <person name="Cooper J.A."/>
            <person name="Cree A."/>
            <person name="Curry S.M."/>
            <person name="Da Y."/>
            <person name="Dao M.D."/>
            <person name="Das B."/>
            <person name="Davila M.-L."/>
            <person name="Davy-Carroll L."/>
            <person name="Denson S."/>
            <person name="Dinh H."/>
            <person name="Ebong V.E."/>
            <person name="Edwards J.R."/>
            <person name="Egan A."/>
            <person name="El-Daye J."/>
            <person name="Escobedo L."/>
            <person name="Fernandez S."/>
            <person name="Fernando P.R."/>
            <person name="Flagg N."/>
            <person name="Forbes L.D."/>
            <person name="Fowler R.G."/>
            <person name="Fu Q."/>
            <person name="Gabisi R.A."/>
            <person name="Ganer J."/>
            <person name="Garbino Pronczuk A."/>
            <person name="Garcia R.M."/>
            <person name="Garner T."/>
            <person name="Garrett T.E."/>
            <person name="Gonzalez D.A."/>
            <person name="Hamid H."/>
            <person name="Hawkins E.S."/>
            <person name="Hirani K."/>
            <person name="Hogues M.E."/>
            <person name="Hollins B."/>
            <person name="Hsiao C.-H."/>
            <person name="Jabil R."/>
            <person name="James M.L."/>
            <person name="Jhangiani S.N."/>
            <person name="Johnson B."/>
            <person name="Johnson Q."/>
            <person name="Joshi V."/>
            <person name="Kalu J.B."/>
            <person name="Kam C."/>
            <person name="Kashfia A."/>
            <person name="Keebler J."/>
            <person name="Kisamo H."/>
            <person name="Kovar C.L."/>
            <person name="Lago L.A."/>
            <person name="Lai C.-Y."/>
            <person name="Laidlaw J."/>
            <person name="Lara F."/>
            <person name="Le T.-K."/>
            <person name="Lee S.L."/>
            <person name="Legall F.H."/>
            <person name="Lemon S.J."/>
            <person name="Lewis L.R."/>
            <person name="Li B."/>
            <person name="Liu Y."/>
            <person name="Liu Y.-S."/>
            <person name="Lopez J."/>
            <person name="Lozado R.J."/>
            <person name="Lu J."/>
            <person name="Madu R.C."/>
            <person name="Maheshwari M."/>
            <person name="Maheshwari R."/>
            <person name="Malloy K."/>
            <person name="Martinez E."/>
            <person name="Mathew T."/>
            <person name="Mercado I.C."/>
            <person name="Mercado C."/>
            <person name="Meyer B."/>
            <person name="Montgomery K."/>
            <person name="Morgan M.B."/>
            <person name="Munidasa M."/>
            <person name="Nazareth L.V."/>
            <person name="Nelson J."/>
            <person name="Ng B.M."/>
            <person name="Nguyen N.B."/>
            <person name="Nguyen P.Q."/>
            <person name="Nguyen T."/>
            <person name="Obregon M."/>
            <person name="Okwuonu G.O."/>
            <person name="Onwere C.G."/>
            <person name="Orozco G."/>
            <person name="Parra A."/>
            <person name="Patel S."/>
            <person name="Patil S."/>
            <person name="Perez A."/>
            <person name="Perez Y."/>
            <person name="Pham C."/>
            <person name="Primus E.L."/>
            <person name="Pu L.-L."/>
            <person name="Puazo M."/>
            <person name="Qin X."/>
            <person name="Quiroz J.B."/>
            <person name="Reese J."/>
            <person name="Richards S."/>
            <person name="Rives C.M."/>
            <person name="Robberts R."/>
            <person name="Ruiz S.J."/>
            <person name="Ruiz M.J."/>
            <person name="Santibanez J."/>
            <person name="Schneider B.W."/>
            <person name="Sisson I."/>
            <person name="Smith M."/>
            <person name="Sodergren E."/>
            <person name="Song X.-Z."/>
            <person name="Song B.B."/>
            <person name="Summersgill H."/>
            <person name="Thelus R."/>
            <person name="Thornton R.D."/>
            <person name="Trejos Z.Y."/>
            <person name="Usmani K."/>
            <person name="Vattathil S."/>
            <person name="Villasana D."/>
            <person name="Walker D.L."/>
            <person name="Wang S."/>
            <person name="Wang K."/>
            <person name="White C.S."/>
            <person name="Williams A.C."/>
            <person name="Williamson J."/>
            <person name="Wilson K."/>
            <person name="Woghiren I.O."/>
            <person name="Woodworth J.R."/>
            <person name="Worley K.C."/>
            <person name="Wright R.A."/>
            <person name="Wu W."/>
            <person name="Young L."/>
            <person name="Zhang L."/>
            <person name="Zhang J."/>
            <person name="Zhu Y."/>
            <person name="Muzny D.M."/>
            <person name="Weinstock G."/>
            <person name="Gibbs R.A."/>
        </authorList>
    </citation>
    <scope>NUCLEOTIDE SEQUENCE [LARGE SCALE GENOMIC DNA]</scope>
    <source>
        <strain evidence="12">LSR1</strain>
    </source>
</reference>
<dbReference type="SUPFAM" id="SSF52540">
    <property type="entry name" value="P-loop containing nucleoside triphosphate hydrolases"/>
    <property type="match status" value="1"/>
</dbReference>
<comment type="similarity">
    <text evidence="9">Belongs to the small GTPase superfamily. RasD family.</text>
</comment>
<dbReference type="KEGG" id="api:100158929"/>
<evidence type="ECO:0000256" key="10">
    <source>
        <dbReference type="SAM" id="MobiDB-lite"/>
    </source>
</evidence>
<dbReference type="SMART" id="SM00175">
    <property type="entry name" value="RAB"/>
    <property type="match status" value="1"/>
</dbReference>
<dbReference type="SMART" id="SM00174">
    <property type="entry name" value="RHO"/>
    <property type="match status" value="1"/>
</dbReference>
<evidence type="ECO:0000256" key="4">
    <source>
        <dbReference type="ARBA" id="ARBA00022741"/>
    </source>
</evidence>
<dbReference type="PRINTS" id="PR00449">
    <property type="entry name" value="RASTRNSFRMNG"/>
</dbReference>
<sequence length="268" mass="30535">MSVTQWNHQQHSSDQSILLAIRERKTAMPGQQQERIRLSSMGGESTCSNSSSGGSGSGSTTMKIRRRVVMMGAARVGKTSIIKQFLYDQFPDRYKETIEELHRGDYELPDGARLTLDILDTSGAYQFPAMRELSISTADAFLLVFCVDREDTWDQVKHFKEQIIERRGPKIPIVIVGNKCELTERFLPVEITEAISKYDWECGYMECSAKENRNIVQVFKELLAQAKVQYNLSPAVRRRRMSLPNYVDNRSGSTKGRYMLKRNSCTVA</sequence>
<evidence type="ECO:0000256" key="5">
    <source>
        <dbReference type="ARBA" id="ARBA00023134"/>
    </source>
</evidence>
<dbReference type="PANTHER" id="PTHR46149:SF7">
    <property type="entry name" value="GTP-BINDING PROTEIN DI-RAS2"/>
    <property type="match status" value="1"/>
</dbReference>
<evidence type="ECO:0000256" key="7">
    <source>
        <dbReference type="ARBA" id="ARBA00023288"/>
    </source>
</evidence>
<evidence type="ECO:0000256" key="9">
    <source>
        <dbReference type="ARBA" id="ARBA00038061"/>
    </source>
</evidence>
<evidence type="ECO:0000313" key="12">
    <source>
        <dbReference type="Proteomes" id="UP000007819"/>
    </source>
</evidence>
<evidence type="ECO:0000256" key="1">
    <source>
        <dbReference type="ARBA" id="ARBA00004193"/>
    </source>
</evidence>
<dbReference type="SMART" id="SM00173">
    <property type="entry name" value="RAS"/>
    <property type="match status" value="1"/>
</dbReference>
<dbReference type="EnsemblMetazoa" id="XM_001944531.5">
    <property type="protein sequence ID" value="XP_001944566.2"/>
    <property type="gene ID" value="LOC100158929"/>
</dbReference>
<evidence type="ECO:0000313" key="11">
    <source>
        <dbReference type="EnsemblMetazoa" id="XP_001944566.2"/>
    </source>
</evidence>
<feature type="region of interest" description="Disordered" evidence="10">
    <location>
        <begin position="38"/>
        <end position="61"/>
    </location>
</feature>
<keyword evidence="2" id="KW-1003">Cell membrane</keyword>
<dbReference type="NCBIfam" id="TIGR00231">
    <property type="entry name" value="small_GTP"/>
    <property type="match status" value="1"/>
</dbReference>
<dbReference type="PANTHER" id="PTHR46149">
    <property type="entry name" value="MIP08469P"/>
    <property type="match status" value="1"/>
</dbReference>
<dbReference type="RefSeq" id="XP_016662541.1">
    <property type="nucleotide sequence ID" value="XM_016807052.2"/>
</dbReference>
<proteinExistence type="inferred from homology"/>
<accession>A0A8R1W139</accession>
<keyword evidence="6" id="KW-0472">Membrane</keyword>
<dbReference type="OrthoDB" id="265044at2759"/>
<feature type="compositionally biased region" description="Low complexity" evidence="10">
    <location>
        <begin position="39"/>
        <end position="52"/>
    </location>
</feature>
<evidence type="ECO:0000256" key="3">
    <source>
        <dbReference type="ARBA" id="ARBA00022481"/>
    </source>
</evidence>
<evidence type="ECO:0000256" key="2">
    <source>
        <dbReference type="ARBA" id="ARBA00022475"/>
    </source>
</evidence>
<dbReference type="InterPro" id="IPR052236">
    <property type="entry name" value="Small_GTPase_RasD"/>
</dbReference>
<dbReference type="InterPro" id="IPR005225">
    <property type="entry name" value="Small_GTP-bd"/>
</dbReference>
<organism evidence="11 12">
    <name type="scientific">Acyrthosiphon pisum</name>
    <name type="common">Pea aphid</name>
    <dbReference type="NCBI Taxonomy" id="7029"/>
    <lineage>
        <taxon>Eukaryota</taxon>
        <taxon>Metazoa</taxon>
        <taxon>Ecdysozoa</taxon>
        <taxon>Arthropoda</taxon>
        <taxon>Hexapoda</taxon>
        <taxon>Insecta</taxon>
        <taxon>Pterygota</taxon>
        <taxon>Neoptera</taxon>
        <taxon>Paraneoptera</taxon>
        <taxon>Hemiptera</taxon>
        <taxon>Sternorrhyncha</taxon>
        <taxon>Aphidomorpha</taxon>
        <taxon>Aphidoidea</taxon>
        <taxon>Aphididae</taxon>
        <taxon>Macrosiphini</taxon>
        <taxon>Acyrthosiphon</taxon>
    </lineage>
</organism>
<dbReference type="AlphaFoldDB" id="A0A8R1W139"/>
<evidence type="ECO:0008006" key="13">
    <source>
        <dbReference type="Google" id="ProtNLM"/>
    </source>
</evidence>
<evidence type="ECO:0000256" key="8">
    <source>
        <dbReference type="ARBA" id="ARBA00023289"/>
    </source>
</evidence>
<keyword evidence="5" id="KW-0342">GTP-binding</keyword>
<keyword evidence="3" id="KW-0488">Methylation</keyword>
<comment type="subcellular location">
    <subcellularLocation>
        <location evidence="1">Cell membrane</location>
        <topology evidence="1">Lipid-anchor</topology>
    </subcellularLocation>
</comment>
<dbReference type="PROSITE" id="PS51420">
    <property type="entry name" value="RHO"/>
    <property type="match status" value="1"/>
</dbReference>
<dbReference type="Gene3D" id="3.40.50.300">
    <property type="entry name" value="P-loop containing nucleotide triphosphate hydrolases"/>
    <property type="match status" value="1"/>
</dbReference>
<reference evidence="11" key="2">
    <citation type="submission" date="2022-06" db="UniProtKB">
        <authorList>
            <consortium name="EnsemblMetazoa"/>
        </authorList>
    </citation>
    <scope>IDENTIFICATION</scope>
</reference>
<keyword evidence="12" id="KW-1185">Reference proteome</keyword>
<protein>
    <recommendedName>
        <fullName evidence="13">GTP-binding protein Rhes</fullName>
    </recommendedName>
</protein>
<dbReference type="GO" id="GO:0005886">
    <property type="term" value="C:plasma membrane"/>
    <property type="evidence" value="ECO:0007669"/>
    <property type="project" value="UniProtKB-SubCell"/>
</dbReference>
<name>A0A8R1W139_ACYPI</name>
<dbReference type="GeneID" id="100158929"/>
<dbReference type="GO" id="GO:0005525">
    <property type="term" value="F:GTP binding"/>
    <property type="evidence" value="ECO:0007669"/>
    <property type="project" value="UniProtKB-KW"/>
</dbReference>
<keyword evidence="7" id="KW-0449">Lipoprotein</keyword>